<dbReference type="AlphaFoldDB" id="A0AAW2KQY4"/>
<accession>A0AAW2KQY4</accession>
<organism evidence="2">
    <name type="scientific">Sesamum calycinum</name>
    <dbReference type="NCBI Taxonomy" id="2727403"/>
    <lineage>
        <taxon>Eukaryota</taxon>
        <taxon>Viridiplantae</taxon>
        <taxon>Streptophyta</taxon>
        <taxon>Embryophyta</taxon>
        <taxon>Tracheophyta</taxon>
        <taxon>Spermatophyta</taxon>
        <taxon>Magnoliopsida</taxon>
        <taxon>eudicotyledons</taxon>
        <taxon>Gunneridae</taxon>
        <taxon>Pentapetalae</taxon>
        <taxon>asterids</taxon>
        <taxon>lamiids</taxon>
        <taxon>Lamiales</taxon>
        <taxon>Pedaliaceae</taxon>
        <taxon>Sesamum</taxon>
    </lineage>
</organism>
<evidence type="ECO:0000313" key="2">
    <source>
        <dbReference type="EMBL" id="KAL0308186.1"/>
    </source>
</evidence>
<evidence type="ECO:0000259" key="1">
    <source>
        <dbReference type="Pfam" id="PF07727"/>
    </source>
</evidence>
<feature type="domain" description="Reverse transcriptase Ty1/copia-type" evidence="1">
    <location>
        <begin position="11"/>
        <end position="65"/>
    </location>
</feature>
<dbReference type="EMBL" id="JACGWM010000264">
    <property type="protein sequence ID" value="KAL0308186.1"/>
    <property type="molecule type" value="Genomic_DNA"/>
</dbReference>
<protein>
    <submittedName>
        <fullName evidence="2">Mitochondrial protein</fullName>
    </submittedName>
</protein>
<reference evidence="2" key="2">
    <citation type="journal article" date="2024" name="Plant">
        <title>Genomic evolution and insights into agronomic trait innovations of Sesamum species.</title>
        <authorList>
            <person name="Miao H."/>
            <person name="Wang L."/>
            <person name="Qu L."/>
            <person name="Liu H."/>
            <person name="Sun Y."/>
            <person name="Le M."/>
            <person name="Wang Q."/>
            <person name="Wei S."/>
            <person name="Zheng Y."/>
            <person name="Lin W."/>
            <person name="Duan Y."/>
            <person name="Cao H."/>
            <person name="Xiong S."/>
            <person name="Wang X."/>
            <person name="Wei L."/>
            <person name="Li C."/>
            <person name="Ma Q."/>
            <person name="Ju M."/>
            <person name="Zhao R."/>
            <person name="Li G."/>
            <person name="Mu C."/>
            <person name="Tian Q."/>
            <person name="Mei H."/>
            <person name="Zhang T."/>
            <person name="Gao T."/>
            <person name="Zhang H."/>
        </authorList>
    </citation>
    <scope>NUCLEOTIDE SEQUENCE</scope>
    <source>
        <strain evidence="2">KEN8</strain>
    </source>
</reference>
<comment type="caution">
    <text evidence="2">The sequence shown here is derived from an EMBL/GenBank/DDBJ whole genome shotgun (WGS) entry which is preliminary data.</text>
</comment>
<reference evidence="2" key="1">
    <citation type="submission" date="2020-06" db="EMBL/GenBank/DDBJ databases">
        <authorList>
            <person name="Li T."/>
            <person name="Hu X."/>
            <person name="Zhang T."/>
            <person name="Song X."/>
            <person name="Zhang H."/>
            <person name="Dai N."/>
            <person name="Sheng W."/>
            <person name="Hou X."/>
            <person name="Wei L."/>
        </authorList>
    </citation>
    <scope>NUCLEOTIDE SEQUENCE</scope>
    <source>
        <strain evidence="2">KEN8</strain>
        <tissue evidence="2">Leaf</tissue>
    </source>
</reference>
<name>A0AAW2KQY4_9LAMI</name>
<gene>
    <name evidence="2" type="ORF">Scaly_2957600</name>
</gene>
<dbReference type="Pfam" id="PF07727">
    <property type="entry name" value="RVT_2"/>
    <property type="match status" value="1"/>
</dbReference>
<dbReference type="InterPro" id="IPR013103">
    <property type="entry name" value="RVT_2"/>
</dbReference>
<proteinExistence type="predicted"/>
<sequence length="194" mass="22871">MKAEIDAPERNDTWIIENLPLDKKAIGCKWVYKIKYNSGGTIKRFKARLVVLENNQVERIDYHELLLLWLKWSQFVLFLRLQPFATGSFIRWMFTMLSSMAILMKKCNEVASWFFLFTKKRLFLSQRKYTLDIISEMDLLGAKPASIPNEQNHQLVLQQGHDYLNHDIVASPPNIPYYHLSEVSYVVHVLTQFM</sequence>